<feature type="region of interest" description="Disordered" evidence="1">
    <location>
        <begin position="1"/>
        <end position="68"/>
    </location>
</feature>
<sequence length="174" mass="18473">MFGIPPGEPHSEKYNNFGRDASDPSDESSSDSGDDGDVSGDFPGGSARRSDNSSRLTRSSAPTTLISGQHRITGTWHGELAQSAGFSVQIMERLSEGCHGVVYAGALAQNGRVVSTVAVKASDNMRGLLEEFSSYKALNELMGPHIPRCYGLCVTSRTAFLVIARLNDGKPGHN</sequence>
<reference evidence="3" key="1">
    <citation type="submission" date="2020-05" db="EMBL/GenBank/DDBJ databases">
        <title>Mycena genomes resolve the evolution of fungal bioluminescence.</title>
        <authorList>
            <person name="Tsai I.J."/>
        </authorList>
    </citation>
    <scope>NUCLEOTIDE SEQUENCE</scope>
    <source>
        <strain evidence="3">CCC161011</strain>
    </source>
</reference>
<keyword evidence="4" id="KW-1185">Reference proteome</keyword>
<dbReference type="AlphaFoldDB" id="A0A8H6Z4S0"/>
<dbReference type="InterPro" id="IPR001245">
    <property type="entry name" value="Ser-Thr/Tyr_kinase_cat_dom"/>
</dbReference>
<name>A0A8H6Z4S0_9AGAR</name>
<feature type="compositionally biased region" description="Acidic residues" evidence="1">
    <location>
        <begin position="23"/>
        <end position="38"/>
    </location>
</feature>
<accession>A0A8H6Z4S0</accession>
<feature type="compositionally biased region" description="Polar residues" evidence="1">
    <location>
        <begin position="53"/>
        <end position="68"/>
    </location>
</feature>
<dbReference type="EMBL" id="JACAZI010000001">
    <property type="protein sequence ID" value="KAF7372558.1"/>
    <property type="molecule type" value="Genomic_DNA"/>
</dbReference>
<dbReference type="SUPFAM" id="SSF56112">
    <property type="entry name" value="Protein kinase-like (PK-like)"/>
    <property type="match status" value="1"/>
</dbReference>
<dbReference type="OrthoDB" id="3054000at2759"/>
<dbReference type="Pfam" id="PF07714">
    <property type="entry name" value="PK_Tyr_Ser-Thr"/>
    <property type="match status" value="1"/>
</dbReference>
<protein>
    <recommendedName>
        <fullName evidence="2">Serine-threonine/tyrosine-protein kinase catalytic domain-containing protein</fullName>
    </recommendedName>
</protein>
<gene>
    <name evidence="3" type="ORF">MVEN_00118400</name>
</gene>
<proteinExistence type="predicted"/>
<dbReference type="GO" id="GO:0004672">
    <property type="term" value="F:protein kinase activity"/>
    <property type="evidence" value="ECO:0007669"/>
    <property type="project" value="InterPro"/>
</dbReference>
<feature type="domain" description="Serine-threonine/tyrosine-protein kinase catalytic" evidence="2">
    <location>
        <begin position="88"/>
        <end position="169"/>
    </location>
</feature>
<organism evidence="3 4">
    <name type="scientific">Mycena venus</name>
    <dbReference type="NCBI Taxonomy" id="2733690"/>
    <lineage>
        <taxon>Eukaryota</taxon>
        <taxon>Fungi</taxon>
        <taxon>Dikarya</taxon>
        <taxon>Basidiomycota</taxon>
        <taxon>Agaricomycotina</taxon>
        <taxon>Agaricomycetes</taxon>
        <taxon>Agaricomycetidae</taxon>
        <taxon>Agaricales</taxon>
        <taxon>Marasmiineae</taxon>
        <taxon>Mycenaceae</taxon>
        <taxon>Mycena</taxon>
    </lineage>
</organism>
<comment type="caution">
    <text evidence="3">The sequence shown here is derived from an EMBL/GenBank/DDBJ whole genome shotgun (WGS) entry which is preliminary data.</text>
</comment>
<dbReference type="InterPro" id="IPR011009">
    <property type="entry name" value="Kinase-like_dom_sf"/>
</dbReference>
<evidence type="ECO:0000313" key="3">
    <source>
        <dbReference type="EMBL" id="KAF7372558.1"/>
    </source>
</evidence>
<dbReference type="Proteomes" id="UP000620124">
    <property type="component" value="Unassembled WGS sequence"/>
</dbReference>
<evidence type="ECO:0000259" key="2">
    <source>
        <dbReference type="Pfam" id="PF07714"/>
    </source>
</evidence>
<evidence type="ECO:0000256" key="1">
    <source>
        <dbReference type="SAM" id="MobiDB-lite"/>
    </source>
</evidence>
<evidence type="ECO:0000313" key="4">
    <source>
        <dbReference type="Proteomes" id="UP000620124"/>
    </source>
</evidence>
<dbReference type="Gene3D" id="3.30.200.20">
    <property type="entry name" value="Phosphorylase Kinase, domain 1"/>
    <property type="match status" value="1"/>
</dbReference>